<dbReference type="EMBL" id="RBIG01000005">
    <property type="protein sequence ID" value="RKQ67934.1"/>
    <property type="molecule type" value="Genomic_DNA"/>
</dbReference>
<feature type="domain" description="RNA-binding S4" evidence="3">
    <location>
        <begin position="6"/>
        <end position="68"/>
    </location>
</feature>
<feature type="compositionally biased region" description="Basic and acidic residues" evidence="2">
    <location>
        <begin position="104"/>
        <end position="128"/>
    </location>
</feature>
<dbReference type="Proteomes" id="UP000277424">
    <property type="component" value="Unassembled WGS sequence"/>
</dbReference>
<dbReference type="InterPro" id="IPR002942">
    <property type="entry name" value="S4_RNA-bd"/>
</dbReference>
<comment type="caution">
    <text evidence="4">The sequence shown here is derived from an EMBL/GenBank/DDBJ whole genome shotgun (WGS) entry which is preliminary data.</text>
</comment>
<reference evidence="4 5" key="1">
    <citation type="submission" date="2018-10" db="EMBL/GenBank/DDBJ databases">
        <title>Comparative analysis of microorganisms from saline springs in Andes Mountain Range, Colombia.</title>
        <authorList>
            <person name="Rubin E."/>
        </authorList>
    </citation>
    <scope>NUCLEOTIDE SEQUENCE [LARGE SCALE GENOMIC DNA]</scope>
    <source>
        <strain evidence="4 5">USBA 36</strain>
    </source>
</reference>
<dbReference type="AlphaFoldDB" id="A0A420WAA7"/>
<evidence type="ECO:0000259" key="3">
    <source>
        <dbReference type="SMART" id="SM00363"/>
    </source>
</evidence>
<dbReference type="Gene3D" id="3.10.290.10">
    <property type="entry name" value="RNA-binding S4 domain"/>
    <property type="match status" value="1"/>
</dbReference>
<evidence type="ECO:0000256" key="2">
    <source>
        <dbReference type="SAM" id="MobiDB-lite"/>
    </source>
</evidence>
<dbReference type="GO" id="GO:0003723">
    <property type="term" value="F:RNA binding"/>
    <property type="evidence" value="ECO:0007669"/>
    <property type="project" value="UniProtKB-KW"/>
</dbReference>
<keyword evidence="1" id="KW-0694">RNA-binding</keyword>
<sequence length="128" mass="14044">MTGETIRLDKWLWFARFCKSRTLAAKLCETGKVKLGGKPVAKANQMLRVGDVLTFPLGPHVRVIEVAALGTRRGPATEARTLYADLAPPEAKPPTPPEEQSPAARERGAGRPTKAERRATDRLIDPFE</sequence>
<dbReference type="CDD" id="cd00165">
    <property type="entry name" value="S4"/>
    <property type="match status" value="1"/>
</dbReference>
<evidence type="ECO:0000313" key="4">
    <source>
        <dbReference type="EMBL" id="RKQ67934.1"/>
    </source>
</evidence>
<accession>A0A420WAA7</accession>
<dbReference type="InterPro" id="IPR036986">
    <property type="entry name" value="S4_RNA-bd_sf"/>
</dbReference>
<dbReference type="SMART" id="SM00363">
    <property type="entry name" value="S4"/>
    <property type="match status" value="1"/>
</dbReference>
<dbReference type="OrthoDB" id="9797176at2"/>
<evidence type="ECO:0000256" key="1">
    <source>
        <dbReference type="PROSITE-ProRule" id="PRU00182"/>
    </source>
</evidence>
<dbReference type="PROSITE" id="PS50889">
    <property type="entry name" value="S4"/>
    <property type="match status" value="1"/>
</dbReference>
<name>A0A420WAA7_9PROT</name>
<feature type="compositionally biased region" description="Pro residues" evidence="2">
    <location>
        <begin position="90"/>
        <end position="99"/>
    </location>
</feature>
<gene>
    <name evidence="4" type="ORF">BCL74_3595</name>
</gene>
<protein>
    <submittedName>
        <fullName evidence="4">Ribosome-associated heat shock protein Hsp15</fullName>
    </submittedName>
</protein>
<dbReference type="RefSeq" id="WP_008945018.1">
    <property type="nucleotide sequence ID" value="NZ_RBIG01000005.1"/>
</dbReference>
<evidence type="ECO:0000313" key="5">
    <source>
        <dbReference type="Proteomes" id="UP000277424"/>
    </source>
</evidence>
<feature type="region of interest" description="Disordered" evidence="2">
    <location>
        <begin position="78"/>
        <end position="128"/>
    </location>
</feature>
<keyword evidence="4" id="KW-0346">Stress response</keyword>
<dbReference type="SUPFAM" id="SSF55174">
    <property type="entry name" value="Alpha-L RNA-binding motif"/>
    <property type="match status" value="1"/>
</dbReference>
<dbReference type="Pfam" id="PF01479">
    <property type="entry name" value="S4"/>
    <property type="match status" value="1"/>
</dbReference>
<proteinExistence type="predicted"/>
<organism evidence="4 5">
    <name type="scientific">Oceanibaculum indicum</name>
    <dbReference type="NCBI Taxonomy" id="526216"/>
    <lineage>
        <taxon>Bacteria</taxon>
        <taxon>Pseudomonadati</taxon>
        <taxon>Pseudomonadota</taxon>
        <taxon>Alphaproteobacteria</taxon>
        <taxon>Rhodospirillales</taxon>
        <taxon>Oceanibaculaceae</taxon>
        <taxon>Oceanibaculum</taxon>
    </lineage>
</organism>